<evidence type="ECO:0000259" key="2">
    <source>
        <dbReference type="Pfam" id="PF13373"/>
    </source>
</evidence>
<comment type="caution">
    <text evidence="3">The sequence shown here is derived from an EMBL/GenBank/DDBJ whole genome shotgun (WGS) entry which is preliminary data.</text>
</comment>
<name>A0A2R6NER7_9APHY</name>
<feature type="domain" description="DSC E3 ubiquitin ligase complex subunit 3 C-terminal" evidence="2">
    <location>
        <begin position="41"/>
        <end position="135"/>
    </location>
</feature>
<evidence type="ECO:0000313" key="3">
    <source>
        <dbReference type="EMBL" id="PSR70853.1"/>
    </source>
</evidence>
<dbReference type="Proteomes" id="UP000186601">
    <property type="component" value="Unassembled WGS sequence"/>
</dbReference>
<protein>
    <recommendedName>
        <fullName evidence="2">DSC E3 ubiquitin ligase complex subunit 3 C-terminal domain-containing protein</fullName>
    </recommendedName>
</protein>
<dbReference type="InterPro" id="IPR025390">
    <property type="entry name" value="Dsc3_C"/>
</dbReference>
<accession>A0A2R6NER7</accession>
<dbReference type="Pfam" id="PF13373">
    <property type="entry name" value="Dsc3_C"/>
    <property type="match status" value="1"/>
</dbReference>
<keyword evidence="1" id="KW-0812">Transmembrane</keyword>
<dbReference type="InterPro" id="IPR045226">
    <property type="entry name" value="Dsc3"/>
</dbReference>
<evidence type="ECO:0000256" key="1">
    <source>
        <dbReference type="SAM" id="Phobius"/>
    </source>
</evidence>
<keyword evidence="1" id="KW-0472">Membrane</keyword>
<dbReference type="AlphaFoldDB" id="A0A2R6NER7"/>
<keyword evidence="1" id="KW-1133">Transmembrane helix</keyword>
<feature type="transmembrane region" description="Helical" evidence="1">
    <location>
        <begin position="163"/>
        <end position="183"/>
    </location>
</feature>
<dbReference type="PANTHER" id="PTHR28049">
    <property type="entry name" value="TRANSMEMBRANE PROTEIN YOR223W"/>
    <property type="match status" value="1"/>
</dbReference>
<sequence length="185" mass="20869">MEPGEEDETKVQVCVPDNSIRAMLRCLNLRNMQKAQLKPLRGFDRLAAAGFTEQDIANIRSQFHAHSSGDYLDQEFTNEEDFDEHARALEEQWIDSMDSAGSAALSQNSSRSSNTFVMGVLMGFFFPLVPFFFFSESKPAVFWEDGSEHDAAIKSPFSRKVQLGIVVGTSLNLLFGWWTWFLASP</sequence>
<keyword evidence="4" id="KW-1185">Reference proteome</keyword>
<dbReference type="PANTHER" id="PTHR28049:SF1">
    <property type="entry name" value="DSC E3 UBIQUITIN LIGASE COMPLEX SUBUNIT 3"/>
    <property type="match status" value="1"/>
</dbReference>
<dbReference type="EMBL" id="MLYV02001309">
    <property type="protein sequence ID" value="PSR70853.1"/>
    <property type="molecule type" value="Genomic_DNA"/>
</dbReference>
<dbReference type="OrthoDB" id="2556122at2759"/>
<organism evidence="3 4">
    <name type="scientific">Hermanssonia centrifuga</name>
    <dbReference type="NCBI Taxonomy" id="98765"/>
    <lineage>
        <taxon>Eukaryota</taxon>
        <taxon>Fungi</taxon>
        <taxon>Dikarya</taxon>
        <taxon>Basidiomycota</taxon>
        <taxon>Agaricomycotina</taxon>
        <taxon>Agaricomycetes</taxon>
        <taxon>Polyporales</taxon>
        <taxon>Meruliaceae</taxon>
        <taxon>Hermanssonia</taxon>
    </lineage>
</organism>
<proteinExistence type="predicted"/>
<feature type="transmembrane region" description="Helical" evidence="1">
    <location>
        <begin position="116"/>
        <end position="134"/>
    </location>
</feature>
<gene>
    <name evidence="3" type="ORF">PHLCEN_2v13294</name>
</gene>
<evidence type="ECO:0000313" key="4">
    <source>
        <dbReference type="Proteomes" id="UP000186601"/>
    </source>
</evidence>
<dbReference type="GO" id="GO:0044695">
    <property type="term" value="C:Dsc E3 ubiquitin ligase complex"/>
    <property type="evidence" value="ECO:0007669"/>
    <property type="project" value="InterPro"/>
</dbReference>
<dbReference type="GO" id="GO:0005783">
    <property type="term" value="C:endoplasmic reticulum"/>
    <property type="evidence" value="ECO:0007669"/>
    <property type="project" value="TreeGrafter"/>
</dbReference>
<reference evidence="3 4" key="1">
    <citation type="submission" date="2018-02" db="EMBL/GenBank/DDBJ databases">
        <title>Genome sequence of the basidiomycete white-rot fungus Phlebia centrifuga.</title>
        <authorList>
            <person name="Granchi Z."/>
            <person name="Peng M."/>
            <person name="de Vries R.P."/>
            <person name="Hilden K."/>
            <person name="Makela M.R."/>
            <person name="Grigoriev I."/>
            <person name="Riley R."/>
        </authorList>
    </citation>
    <scope>NUCLEOTIDE SEQUENCE [LARGE SCALE GENOMIC DNA]</scope>
    <source>
        <strain evidence="3 4">FBCC195</strain>
    </source>
</reference>